<reference evidence="2" key="2">
    <citation type="submission" date="2023-04" db="EMBL/GenBank/DDBJ databases">
        <authorList>
            <person name="Bu L."/>
            <person name="Lu L."/>
            <person name="Laidemitt M.R."/>
            <person name="Zhang S.M."/>
            <person name="Mutuku M."/>
            <person name="Mkoji G."/>
            <person name="Steinauer M."/>
            <person name="Loker E.S."/>
        </authorList>
    </citation>
    <scope>NUCLEOTIDE SEQUENCE</scope>
    <source>
        <strain evidence="2">KasaAsao</strain>
        <tissue evidence="2">Whole Snail</tissue>
    </source>
</reference>
<dbReference type="AlphaFoldDB" id="A0AAD8BSP0"/>
<keyword evidence="1" id="KW-0472">Membrane</keyword>
<evidence type="ECO:0000313" key="2">
    <source>
        <dbReference type="EMBL" id="KAK0059980.1"/>
    </source>
</evidence>
<dbReference type="Proteomes" id="UP001233172">
    <property type="component" value="Unassembled WGS sequence"/>
</dbReference>
<organism evidence="2 3">
    <name type="scientific">Biomphalaria pfeifferi</name>
    <name type="common">Bloodfluke planorb</name>
    <name type="synonym">Freshwater snail</name>
    <dbReference type="NCBI Taxonomy" id="112525"/>
    <lineage>
        <taxon>Eukaryota</taxon>
        <taxon>Metazoa</taxon>
        <taxon>Spiralia</taxon>
        <taxon>Lophotrochozoa</taxon>
        <taxon>Mollusca</taxon>
        <taxon>Gastropoda</taxon>
        <taxon>Heterobranchia</taxon>
        <taxon>Euthyneura</taxon>
        <taxon>Panpulmonata</taxon>
        <taxon>Hygrophila</taxon>
        <taxon>Lymnaeoidea</taxon>
        <taxon>Planorbidae</taxon>
        <taxon>Biomphalaria</taxon>
    </lineage>
</organism>
<evidence type="ECO:0000313" key="3">
    <source>
        <dbReference type="Proteomes" id="UP001233172"/>
    </source>
</evidence>
<feature type="transmembrane region" description="Helical" evidence="1">
    <location>
        <begin position="148"/>
        <end position="167"/>
    </location>
</feature>
<keyword evidence="3" id="KW-1185">Reference proteome</keyword>
<proteinExistence type="predicted"/>
<protein>
    <submittedName>
        <fullName evidence="2">Uncharacterized protein</fullName>
    </submittedName>
</protein>
<keyword evidence="1" id="KW-0812">Transmembrane</keyword>
<keyword evidence="1" id="KW-1133">Transmembrane helix</keyword>
<gene>
    <name evidence="2" type="ORF">Bpfe_010508</name>
</gene>
<evidence type="ECO:0000256" key="1">
    <source>
        <dbReference type="SAM" id="Phobius"/>
    </source>
</evidence>
<reference evidence="2" key="1">
    <citation type="journal article" date="2023" name="PLoS Negl. Trop. Dis.">
        <title>A genome sequence for Biomphalaria pfeifferi, the major vector snail for the human-infecting parasite Schistosoma mansoni.</title>
        <authorList>
            <person name="Bu L."/>
            <person name="Lu L."/>
            <person name="Laidemitt M.R."/>
            <person name="Zhang S.M."/>
            <person name="Mutuku M."/>
            <person name="Mkoji G."/>
            <person name="Steinauer M."/>
            <person name="Loker E.S."/>
        </authorList>
    </citation>
    <scope>NUCLEOTIDE SEQUENCE</scope>
    <source>
        <strain evidence="2">KasaAsao</strain>
    </source>
</reference>
<feature type="non-terminal residue" evidence="2">
    <location>
        <position position="206"/>
    </location>
</feature>
<name>A0AAD8BSP0_BIOPF</name>
<dbReference type="EMBL" id="JASAOG010000038">
    <property type="protein sequence ID" value="KAK0059980.1"/>
    <property type="molecule type" value="Genomic_DNA"/>
</dbReference>
<comment type="caution">
    <text evidence="2">The sequence shown here is derived from an EMBL/GenBank/DDBJ whole genome shotgun (WGS) entry which is preliminary data.</text>
</comment>
<sequence>WALTVHTCGLFINTNVVHEKDSNYHYYTCSWTLDGIESVLDVVLEFDREMLLTCKMSPAEDDTPCSPRSPKGGQFKLSQDSLTFSLKAELITKDNLIECVIVTQYNGTFSKKFDLPNIEAQKATTTTRPDVTTTKPANDGTVLDEGPIVGITAGSLVVFILFVACCLERLKKCCAMLRDIILCKCCTRCRRSREGPTNVVTPPQAK</sequence>
<accession>A0AAD8BSP0</accession>